<evidence type="ECO:0000313" key="13">
    <source>
        <dbReference type="EMBL" id="NNF08204.1"/>
    </source>
</evidence>
<dbReference type="CDD" id="cd07185">
    <property type="entry name" value="OmpA_C-like"/>
    <property type="match status" value="1"/>
</dbReference>
<dbReference type="EMBL" id="JABDJR010000629">
    <property type="protein sequence ID" value="NNF08204.1"/>
    <property type="molecule type" value="Genomic_DNA"/>
</dbReference>
<evidence type="ECO:0000256" key="8">
    <source>
        <dbReference type="ARBA" id="ARBA00023306"/>
    </source>
</evidence>
<evidence type="ECO:0000256" key="3">
    <source>
        <dbReference type="ARBA" id="ARBA00022729"/>
    </source>
</evidence>
<organism evidence="13 14">
    <name type="scientific">Eiseniibacteriota bacterium</name>
    <dbReference type="NCBI Taxonomy" id="2212470"/>
    <lineage>
        <taxon>Bacteria</taxon>
        <taxon>Candidatus Eiseniibacteriota</taxon>
    </lineage>
</organism>
<dbReference type="GO" id="GO:0051301">
    <property type="term" value="P:cell division"/>
    <property type="evidence" value="ECO:0007669"/>
    <property type="project" value="UniProtKB-KW"/>
</dbReference>
<evidence type="ECO:0000256" key="1">
    <source>
        <dbReference type="ARBA" id="ARBA00004442"/>
    </source>
</evidence>
<dbReference type="GO" id="GO:0009279">
    <property type="term" value="C:cell outer membrane"/>
    <property type="evidence" value="ECO:0007669"/>
    <property type="project" value="UniProtKB-SubCell"/>
</dbReference>
<keyword evidence="4 10" id="KW-0472">Membrane</keyword>
<evidence type="ECO:0000256" key="9">
    <source>
        <dbReference type="HAMAP-Rule" id="MF_02204"/>
    </source>
</evidence>
<keyword evidence="5" id="KW-0564">Palmitate</keyword>
<comment type="subcellular location">
    <subcellularLocation>
        <location evidence="1">Cell outer membrane</location>
    </subcellularLocation>
</comment>
<evidence type="ECO:0000256" key="7">
    <source>
        <dbReference type="ARBA" id="ARBA00023288"/>
    </source>
</evidence>
<comment type="caution">
    <text evidence="13">The sequence shown here is derived from an EMBL/GenBank/DDBJ whole genome shotgun (WGS) entry which is preliminary data.</text>
</comment>
<feature type="domain" description="OmpA-like" evidence="12">
    <location>
        <begin position="67"/>
        <end position="182"/>
    </location>
</feature>
<reference evidence="13 14" key="1">
    <citation type="submission" date="2020-03" db="EMBL/GenBank/DDBJ databases">
        <title>Metabolic flexibility allows generalist bacteria to become dominant in a frequently disturbed ecosystem.</title>
        <authorList>
            <person name="Chen Y.-J."/>
            <person name="Leung P.M."/>
            <person name="Bay S.K."/>
            <person name="Hugenholtz P."/>
            <person name="Kessler A.J."/>
            <person name="Shelley G."/>
            <person name="Waite D.W."/>
            <person name="Cook P.L."/>
            <person name="Greening C."/>
        </authorList>
    </citation>
    <scope>NUCLEOTIDE SEQUENCE [LARGE SCALE GENOMIC DNA]</scope>
    <source>
        <strain evidence="13">SS_bin_28</strain>
    </source>
</reference>
<dbReference type="InterPro" id="IPR039001">
    <property type="entry name" value="Pal"/>
</dbReference>
<dbReference type="Pfam" id="PF00691">
    <property type="entry name" value="OmpA"/>
    <property type="match status" value="1"/>
</dbReference>
<comment type="similarity">
    <text evidence="9">Belongs to the Pal lipoprotein family.</text>
</comment>
<dbReference type="AlphaFoldDB" id="A0A7Y2EAE7"/>
<accession>A0A7Y2EAE7</accession>
<dbReference type="InterPro" id="IPR006665">
    <property type="entry name" value="OmpA-like"/>
</dbReference>
<sequence>MSKTKAFPLRLVLAGFLVFFVWGCSKHNHVAEDPSAMMDGSGNGTDGENGNGDGYGQDRAGVDVDNGSSGFYIGIEDVFFPYDRYELRTEARRVLQENVRYLRDNPDLRIVLEGHCDERGTTEYNLALGQKRAEAVRQYLVDLGIEPQRISLISFGEEKPFVEGASEDAFSKNRRVHFADNY</sequence>
<name>A0A7Y2EAE7_UNCEI</name>
<evidence type="ECO:0000259" key="12">
    <source>
        <dbReference type="PROSITE" id="PS51123"/>
    </source>
</evidence>
<dbReference type="SUPFAM" id="SSF103088">
    <property type="entry name" value="OmpA-like"/>
    <property type="match status" value="1"/>
</dbReference>
<dbReference type="PRINTS" id="PR01021">
    <property type="entry name" value="OMPADOMAIN"/>
</dbReference>
<dbReference type="Gene3D" id="3.30.1330.60">
    <property type="entry name" value="OmpA-like domain"/>
    <property type="match status" value="1"/>
</dbReference>
<dbReference type="Proteomes" id="UP000547674">
    <property type="component" value="Unassembled WGS sequence"/>
</dbReference>
<keyword evidence="2" id="KW-0132">Cell division</keyword>
<dbReference type="InterPro" id="IPR014169">
    <property type="entry name" value="Pal_lipo_C"/>
</dbReference>
<feature type="compositionally biased region" description="Gly residues" evidence="11">
    <location>
        <begin position="41"/>
        <end position="55"/>
    </location>
</feature>
<dbReference type="NCBIfam" id="TIGR02802">
    <property type="entry name" value="Pal_lipo"/>
    <property type="match status" value="1"/>
</dbReference>
<dbReference type="PANTHER" id="PTHR30329">
    <property type="entry name" value="STATOR ELEMENT OF FLAGELLAR MOTOR COMPLEX"/>
    <property type="match status" value="1"/>
</dbReference>
<dbReference type="InterPro" id="IPR006664">
    <property type="entry name" value="OMP_bac"/>
</dbReference>
<keyword evidence="6" id="KW-0998">Cell outer membrane</keyword>
<evidence type="ECO:0000256" key="10">
    <source>
        <dbReference type="PROSITE-ProRule" id="PRU00473"/>
    </source>
</evidence>
<dbReference type="HAMAP" id="MF_02204">
    <property type="entry name" value="Pal"/>
    <property type="match status" value="1"/>
</dbReference>
<protein>
    <recommendedName>
        <fullName evidence="9">Peptidoglycan-associated protein</fullName>
    </recommendedName>
</protein>
<evidence type="ECO:0000256" key="5">
    <source>
        <dbReference type="ARBA" id="ARBA00023139"/>
    </source>
</evidence>
<dbReference type="PROSITE" id="PS51123">
    <property type="entry name" value="OMPA_2"/>
    <property type="match status" value="1"/>
</dbReference>
<gene>
    <name evidence="9 13" type="primary">pal</name>
    <name evidence="13" type="ORF">HKN21_15680</name>
</gene>
<evidence type="ECO:0000256" key="6">
    <source>
        <dbReference type="ARBA" id="ARBA00023237"/>
    </source>
</evidence>
<evidence type="ECO:0000256" key="4">
    <source>
        <dbReference type="ARBA" id="ARBA00023136"/>
    </source>
</evidence>
<dbReference type="InterPro" id="IPR036737">
    <property type="entry name" value="OmpA-like_sf"/>
</dbReference>
<feature type="region of interest" description="Disordered" evidence="11">
    <location>
        <begin position="35"/>
        <end position="56"/>
    </location>
</feature>
<evidence type="ECO:0000256" key="11">
    <source>
        <dbReference type="SAM" id="MobiDB-lite"/>
    </source>
</evidence>
<evidence type="ECO:0000313" key="14">
    <source>
        <dbReference type="Proteomes" id="UP000547674"/>
    </source>
</evidence>
<keyword evidence="7 13" id="KW-0449">Lipoprotein</keyword>
<keyword evidence="3" id="KW-0732">Signal</keyword>
<keyword evidence="8" id="KW-0131">Cell cycle</keyword>
<dbReference type="PANTHER" id="PTHR30329:SF21">
    <property type="entry name" value="LIPOPROTEIN YIAD-RELATED"/>
    <property type="match status" value="1"/>
</dbReference>
<proteinExistence type="inferred from homology"/>
<evidence type="ECO:0000256" key="2">
    <source>
        <dbReference type="ARBA" id="ARBA00022618"/>
    </source>
</evidence>
<dbReference type="InterPro" id="IPR050330">
    <property type="entry name" value="Bact_OuterMem_StrucFunc"/>
</dbReference>